<feature type="domain" description="CBM1" evidence="2">
    <location>
        <begin position="1"/>
        <end position="32"/>
    </location>
</feature>
<dbReference type="InterPro" id="IPR035971">
    <property type="entry name" value="CBD_sf"/>
</dbReference>
<keyword evidence="1" id="KW-0732">Signal</keyword>
<reference evidence="3 4" key="1">
    <citation type="journal article" date="2016" name="Mol. Biol. Evol.">
        <title>Comparative Genomics of Early-Diverging Mushroom-Forming Fungi Provides Insights into the Origins of Lignocellulose Decay Capabilities.</title>
        <authorList>
            <person name="Nagy L.G."/>
            <person name="Riley R."/>
            <person name="Tritt A."/>
            <person name="Adam C."/>
            <person name="Daum C."/>
            <person name="Floudas D."/>
            <person name="Sun H."/>
            <person name="Yadav J.S."/>
            <person name="Pangilinan J."/>
            <person name="Larsson K.H."/>
            <person name="Matsuura K."/>
            <person name="Barry K."/>
            <person name="Labutti K."/>
            <person name="Kuo R."/>
            <person name="Ohm R.A."/>
            <person name="Bhattacharya S.S."/>
            <person name="Shirouzu T."/>
            <person name="Yoshinaga Y."/>
            <person name="Martin F.M."/>
            <person name="Grigoriev I.V."/>
            <person name="Hibbett D.S."/>
        </authorList>
    </citation>
    <scope>NUCLEOTIDE SEQUENCE [LARGE SCALE GENOMIC DNA]</scope>
    <source>
        <strain evidence="3 4">HHB10207 ss-3</strain>
    </source>
</reference>
<dbReference type="SUPFAM" id="SSF57180">
    <property type="entry name" value="Cellulose-binding domain"/>
    <property type="match status" value="1"/>
</dbReference>
<evidence type="ECO:0000256" key="1">
    <source>
        <dbReference type="ARBA" id="ARBA00022729"/>
    </source>
</evidence>
<accession>A0A166CSK9</accession>
<dbReference type="GO" id="GO:0005576">
    <property type="term" value="C:extracellular region"/>
    <property type="evidence" value="ECO:0007669"/>
    <property type="project" value="InterPro"/>
</dbReference>
<evidence type="ECO:0000259" key="2">
    <source>
        <dbReference type="PROSITE" id="PS51164"/>
    </source>
</evidence>
<dbReference type="OrthoDB" id="2119228at2759"/>
<dbReference type="AlphaFoldDB" id="A0A166CSK9"/>
<keyword evidence="4" id="KW-1185">Reference proteome</keyword>
<dbReference type="InterPro" id="IPR000254">
    <property type="entry name" value="CBD"/>
</dbReference>
<protein>
    <recommendedName>
        <fullName evidence="2">CBM1 domain-containing protein</fullName>
    </recommendedName>
</protein>
<dbReference type="PROSITE" id="PS51164">
    <property type="entry name" value="CBM1_2"/>
    <property type="match status" value="1"/>
</dbReference>
<sequence>YGQCGGIGWTGYSVCANPYSCVDLNPYYSEVCLSDSTLWTVCLSLRISACLVSERELLKSCKAKSPDIYIVPHFTV</sequence>
<dbReference type="GO" id="GO:0005975">
    <property type="term" value="P:carbohydrate metabolic process"/>
    <property type="evidence" value="ECO:0007669"/>
    <property type="project" value="InterPro"/>
</dbReference>
<dbReference type="Pfam" id="PF00734">
    <property type="entry name" value="CBM_1"/>
    <property type="match status" value="1"/>
</dbReference>
<evidence type="ECO:0000313" key="4">
    <source>
        <dbReference type="Proteomes" id="UP000076798"/>
    </source>
</evidence>
<evidence type="ECO:0000313" key="3">
    <source>
        <dbReference type="EMBL" id="KZT37771.1"/>
    </source>
</evidence>
<name>A0A166CSK9_9AGAM</name>
<dbReference type="EMBL" id="KV428076">
    <property type="protein sequence ID" value="KZT37771.1"/>
    <property type="molecule type" value="Genomic_DNA"/>
</dbReference>
<organism evidence="3 4">
    <name type="scientific">Sistotremastrum suecicum HHB10207 ss-3</name>
    <dbReference type="NCBI Taxonomy" id="1314776"/>
    <lineage>
        <taxon>Eukaryota</taxon>
        <taxon>Fungi</taxon>
        <taxon>Dikarya</taxon>
        <taxon>Basidiomycota</taxon>
        <taxon>Agaricomycotina</taxon>
        <taxon>Agaricomycetes</taxon>
        <taxon>Sistotremastrales</taxon>
        <taxon>Sistotremastraceae</taxon>
        <taxon>Sistotremastrum</taxon>
    </lineage>
</organism>
<proteinExistence type="predicted"/>
<feature type="non-terminal residue" evidence="3">
    <location>
        <position position="1"/>
    </location>
</feature>
<dbReference type="SMART" id="SM00236">
    <property type="entry name" value="fCBD"/>
    <property type="match status" value="1"/>
</dbReference>
<gene>
    <name evidence="3" type="ORF">SISSUDRAFT_987169</name>
</gene>
<dbReference type="Proteomes" id="UP000076798">
    <property type="component" value="Unassembled WGS sequence"/>
</dbReference>
<dbReference type="GO" id="GO:0030248">
    <property type="term" value="F:cellulose binding"/>
    <property type="evidence" value="ECO:0007669"/>
    <property type="project" value="InterPro"/>
</dbReference>